<dbReference type="GO" id="GO:0042130">
    <property type="term" value="P:negative regulation of T cell proliferation"/>
    <property type="evidence" value="ECO:0007669"/>
    <property type="project" value="TreeGrafter"/>
</dbReference>
<feature type="binding site" evidence="21">
    <location>
        <position position="51"/>
    </location>
    <ligand>
        <name>Ca(2+)</name>
        <dbReference type="ChEBI" id="CHEBI:29108"/>
    </ligand>
</feature>
<comment type="catalytic activity">
    <reaction evidence="12">
        <text>1,2-dihexadecanoyl-sn-glycero-3-phospho-(1'-sn-glycerol) + H2O = 1-hexadecanoyl-sn-glycero-3-phospho-(1'-sn-glycerol) + hexadecanoate + H(+)</text>
        <dbReference type="Rhea" id="RHEA:45472"/>
        <dbReference type="ChEBI" id="CHEBI:7896"/>
        <dbReference type="ChEBI" id="CHEBI:15377"/>
        <dbReference type="ChEBI" id="CHEBI:15378"/>
        <dbReference type="ChEBI" id="CHEBI:72829"/>
        <dbReference type="ChEBI" id="CHEBI:75158"/>
    </reaction>
    <physiologicalReaction direction="left-to-right" evidence="12">
        <dbReference type="Rhea" id="RHEA:45473"/>
    </physiologicalReaction>
</comment>
<dbReference type="PANTHER" id="PTHR11716">
    <property type="entry name" value="PHOSPHOLIPASE A2 FAMILY MEMBER"/>
    <property type="match status" value="1"/>
</dbReference>
<dbReference type="InterPro" id="IPR001211">
    <property type="entry name" value="PLA2"/>
</dbReference>
<evidence type="ECO:0000313" key="27">
    <source>
        <dbReference type="Proteomes" id="UP000001811"/>
    </source>
</evidence>
<evidence type="ECO:0000256" key="22">
    <source>
        <dbReference type="PIRSR" id="PIRSR601211-3"/>
    </source>
</evidence>
<protein>
    <recommendedName>
        <fullName evidence="24">Phospholipase A2</fullName>
        <ecNumber evidence="24">3.1.1.4</ecNumber>
    </recommendedName>
</protein>
<comment type="catalytic activity">
    <reaction evidence="17">
        <text>1-hexadecanoyl-2-(9Z-octadecenoyl)-sn-glycero-3-phosphocholine + H2O = 1-hexadecanoyl-sn-glycero-3-phosphocholine + (9Z)-octadecenoate + H(+)</text>
        <dbReference type="Rhea" id="RHEA:38779"/>
        <dbReference type="ChEBI" id="CHEBI:15377"/>
        <dbReference type="ChEBI" id="CHEBI:15378"/>
        <dbReference type="ChEBI" id="CHEBI:30823"/>
        <dbReference type="ChEBI" id="CHEBI:72998"/>
        <dbReference type="ChEBI" id="CHEBI:73001"/>
    </reaction>
    <physiologicalReaction direction="left-to-right" evidence="17">
        <dbReference type="Rhea" id="RHEA:38780"/>
    </physiologicalReaction>
</comment>
<feature type="signal peptide" evidence="24">
    <location>
        <begin position="1"/>
        <end position="20"/>
    </location>
</feature>
<dbReference type="PROSITE" id="PS00119">
    <property type="entry name" value="PA2_ASP"/>
    <property type="match status" value="1"/>
</dbReference>
<feature type="disulfide bond" evidence="22">
    <location>
        <begin position="97"/>
        <end position="108"/>
    </location>
</feature>
<keyword evidence="7 22" id="KW-1015">Disulfide bond</keyword>
<feature type="disulfide bond" evidence="22">
    <location>
        <begin position="79"/>
        <end position="103"/>
    </location>
</feature>
<feature type="active site" evidence="20">
    <location>
        <position position="67"/>
    </location>
</feature>
<dbReference type="AlphaFoldDB" id="G1T522"/>
<comment type="catalytic activity">
    <reaction evidence="24">
        <text>a 1,2-diacyl-sn-glycero-3-phosphocholine + H2O = a 1-acyl-sn-glycero-3-phosphocholine + a fatty acid + H(+)</text>
        <dbReference type="Rhea" id="RHEA:15801"/>
        <dbReference type="ChEBI" id="CHEBI:15377"/>
        <dbReference type="ChEBI" id="CHEBI:15378"/>
        <dbReference type="ChEBI" id="CHEBI:28868"/>
        <dbReference type="ChEBI" id="CHEBI:57643"/>
        <dbReference type="ChEBI" id="CHEBI:58168"/>
        <dbReference type="EC" id="3.1.1.4"/>
    </reaction>
</comment>
<comment type="subcellular location">
    <subcellularLocation>
        <location evidence="1">Mitochondrion outer membrane</location>
        <topology evidence="1">Peripheral membrane protein</topology>
    </subcellularLocation>
    <subcellularLocation>
        <location evidence="2 24">Secreted</location>
    </subcellularLocation>
</comment>
<feature type="disulfide bond" evidence="22">
    <location>
        <begin position="63"/>
        <end position="117"/>
    </location>
</feature>
<dbReference type="Ensembl" id="ENSOCUT00000013261.4">
    <property type="protein sequence ID" value="ENSOCUP00000011414.2"/>
    <property type="gene ID" value="ENSOCUG00000013265.4"/>
</dbReference>
<evidence type="ECO:0000256" key="13">
    <source>
        <dbReference type="ARBA" id="ARBA00048221"/>
    </source>
</evidence>
<comment type="catalytic activity">
    <reaction evidence="9">
        <text>1-hexadecanoyl-2-(4Z,7Z,10Z,13Z,16Z,19Z-docosahexaenoyl)-sn-glycero-3-phosphocholine + H2O = (4Z,7Z,10Z,13Z,16Z,19Z)-docosahexaenoate + 1-hexadecanoyl-sn-glycero-3-phosphocholine + H(+)</text>
        <dbReference type="Rhea" id="RHEA:41231"/>
        <dbReference type="ChEBI" id="CHEBI:15377"/>
        <dbReference type="ChEBI" id="CHEBI:15378"/>
        <dbReference type="ChEBI" id="CHEBI:72998"/>
        <dbReference type="ChEBI" id="CHEBI:74963"/>
        <dbReference type="ChEBI" id="CHEBI:77016"/>
    </reaction>
    <physiologicalReaction direction="left-to-right" evidence="9">
        <dbReference type="Rhea" id="RHEA:41232"/>
    </physiologicalReaction>
</comment>
<evidence type="ECO:0000256" key="2">
    <source>
        <dbReference type="ARBA" id="ARBA00004613"/>
    </source>
</evidence>
<dbReference type="PaxDb" id="9986-ENSOCUP00000011414"/>
<dbReference type="InParanoid" id="G1T522"/>
<evidence type="ECO:0000256" key="23">
    <source>
        <dbReference type="RuleBase" id="RU003654"/>
    </source>
</evidence>
<dbReference type="OrthoDB" id="5841574at2759"/>
<comment type="catalytic activity">
    <reaction evidence="13">
        <text>N-hexadecanoyl-1,2-di-(9Z-octadecenoyl)-sn-glycero-3-phosphoethanolamine + H2O = N-hexadecanoyl-1-(9Z-octadecenoyl)-sn-glycero-3-phosphoethanolamine + (9Z)-octadecenoate + H(+)</text>
        <dbReference type="Rhea" id="RHEA:45424"/>
        <dbReference type="ChEBI" id="CHEBI:15377"/>
        <dbReference type="ChEBI" id="CHEBI:15378"/>
        <dbReference type="ChEBI" id="CHEBI:30823"/>
        <dbReference type="ChEBI" id="CHEBI:78097"/>
        <dbReference type="ChEBI" id="CHEBI:85217"/>
    </reaction>
    <physiologicalReaction direction="left-to-right" evidence="13">
        <dbReference type="Rhea" id="RHEA:45425"/>
    </physiologicalReaction>
</comment>
<dbReference type="KEGG" id="ocu:100351425"/>
<dbReference type="GO" id="GO:0005741">
    <property type="term" value="C:mitochondrial outer membrane"/>
    <property type="evidence" value="ECO:0007669"/>
    <property type="project" value="UniProtKB-SubCell"/>
</dbReference>
<dbReference type="SMR" id="G1T522"/>
<keyword evidence="27" id="KW-1185">Reference proteome</keyword>
<comment type="catalytic activity">
    <reaction evidence="15">
        <text>1-hexadecanoyl-2-(5Z,8Z,11Z,14Z-eicosatetraenoyl)-sn-glycero-3-phosphoethanolamine + H2O = 1-hexadecanoyl-sn-glycero-3-phosphoethanolamine + (5Z,8Z,11Z,14Z)-eicosatetraenoate + H(+)</text>
        <dbReference type="Rhea" id="RHEA:40431"/>
        <dbReference type="ChEBI" id="CHEBI:15377"/>
        <dbReference type="ChEBI" id="CHEBI:15378"/>
        <dbReference type="ChEBI" id="CHEBI:32395"/>
        <dbReference type="ChEBI" id="CHEBI:73004"/>
        <dbReference type="ChEBI" id="CHEBI:73009"/>
    </reaction>
    <physiologicalReaction direction="left-to-right" evidence="15">
        <dbReference type="Rhea" id="RHEA:40432"/>
    </physiologicalReaction>
</comment>
<dbReference type="Gene3D" id="1.20.90.10">
    <property type="entry name" value="Phospholipase A2 domain"/>
    <property type="match status" value="1"/>
</dbReference>
<dbReference type="InterPro" id="IPR016090">
    <property type="entry name" value="PLA2-like_dom"/>
</dbReference>
<feature type="disulfide bond" evidence="22">
    <location>
        <begin position="69"/>
        <end position="144"/>
    </location>
</feature>
<dbReference type="EC" id="3.1.1.4" evidence="24"/>
<dbReference type="EMBL" id="AAGW02059954">
    <property type="status" value="NOT_ANNOTATED_CDS"/>
    <property type="molecule type" value="Genomic_DNA"/>
</dbReference>
<dbReference type="RefSeq" id="XP_002716049.1">
    <property type="nucleotide sequence ID" value="XM_002716003.5"/>
</dbReference>
<dbReference type="Proteomes" id="UP000001811">
    <property type="component" value="Chromosome 13"/>
</dbReference>
<evidence type="ECO:0000256" key="4">
    <source>
        <dbReference type="ARBA" id="ARBA00022525"/>
    </source>
</evidence>
<dbReference type="GO" id="GO:0006644">
    <property type="term" value="P:phospholipid metabolic process"/>
    <property type="evidence" value="ECO:0007669"/>
    <property type="project" value="InterPro"/>
</dbReference>
<evidence type="ECO:0000256" key="11">
    <source>
        <dbReference type="ARBA" id="ARBA00048015"/>
    </source>
</evidence>
<feature type="domain" description="Phospholipase A2-like central" evidence="25">
    <location>
        <begin position="21"/>
        <end position="138"/>
    </location>
</feature>
<dbReference type="GO" id="GO:0005543">
    <property type="term" value="F:phospholipid binding"/>
    <property type="evidence" value="ECO:0007669"/>
    <property type="project" value="TreeGrafter"/>
</dbReference>
<dbReference type="GO" id="GO:0047498">
    <property type="term" value="F:calcium-dependent phospholipase A2 activity"/>
    <property type="evidence" value="ECO:0007669"/>
    <property type="project" value="TreeGrafter"/>
</dbReference>
<accession>G1T522</accession>
<dbReference type="Pfam" id="PF00068">
    <property type="entry name" value="Phospholip_A2_1"/>
    <property type="match status" value="1"/>
</dbReference>
<evidence type="ECO:0000256" key="16">
    <source>
        <dbReference type="ARBA" id="ARBA00048613"/>
    </source>
</evidence>
<comment type="similarity">
    <text evidence="3 23">Belongs to the phospholipase A2 family.</text>
</comment>
<comment type="cofactor">
    <cofactor evidence="21">
        <name>Ca(2+)</name>
        <dbReference type="ChEBI" id="CHEBI:29108"/>
    </cofactor>
    <text evidence="21">Binds 1 Ca(2+) ion per subunit.</text>
</comment>
<keyword evidence="24" id="KW-0443">Lipid metabolism</keyword>
<keyword evidence="21" id="KW-0479">Metal-binding</keyword>
<evidence type="ECO:0000256" key="9">
    <source>
        <dbReference type="ARBA" id="ARBA00036719"/>
    </source>
</evidence>
<dbReference type="GO" id="GO:0031640">
    <property type="term" value="P:killing of cells of another organism"/>
    <property type="evidence" value="ECO:0007669"/>
    <property type="project" value="UniProtKB-KW"/>
</dbReference>
<feature type="binding site" evidence="21">
    <location>
        <position position="68"/>
    </location>
    <ligand>
        <name>Ca(2+)</name>
        <dbReference type="ChEBI" id="CHEBI:29108"/>
    </ligand>
</feature>
<keyword evidence="5" id="KW-0929">Antimicrobial</keyword>
<organism evidence="26 27">
    <name type="scientific">Oryctolagus cuniculus</name>
    <name type="common">Rabbit</name>
    <dbReference type="NCBI Taxonomy" id="9986"/>
    <lineage>
        <taxon>Eukaryota</taxon>
        <taxon>Metazoa</taxon>
        <taxon>Chordata</taxon>
        <taxon>Craniata</taxon>
        <taxon>Vertebrata</taxon>
        <taxon>Euteleostomi</taxon>
        <taxon>Mammalia</taxon>
        <taxon>Eutheria</taxon>
        <taxon>Euarchontoglires</taxon>
        <taxon>Glires</taxon>
        <taxon>Lagomorpha</taxon>
        <taxon>Leporidae</taxon>
        <taxon>Oryctolagus</taxon>
    </lineage>
</organism>
<dbReference type="CDD" id="cd00125">
    <property type="entry name" value="PLA2c"/>
    <property type="match status" value="1"/>
</dbReference>
<evidence type="ECO:0000256" key="1">
    <source>
        <dbReference type="ARBA" id="ARBA00004450"/>
    </source>
</evidence>
<dbReference type="PANTHER" id="PTHR11716:SF9">
    <property type="entry name" value="PHOSPHOLIPASE A2, MEMBRANE ASSOCIATED"/>
    <property type="match status" value="1"/>
</dbReference>
<evidence type="ECO:0000256" key="6">
    <source>
        <dbReference type="ARBA" id="ARBA00022837"/>
    </source>
</evidence>
<evidence type="ECO:0000313" key="26">
    <source>
        <dbReference type="Ensembl" id="ENSOCUP00000011414.2"/>
    </source>
</evidence>
<dbReference type="STRING" id="9986.ENSOCUP00000011414"/>
<dbReference type="InterPro" id="IPR036444">
    <property type="entry name" value="PLipase_A2_dom_sf"/>
</dbReference>
<evidence type="ECO:0000256" key="18">
    <source>
        <dbReference type="ARBA" id="ARBA00049039"/>
    </source>
</evidence>
<dbReference type="GeneTree" id="ENSGT00940000155096"/>
<dbReference type="GO" id="GO:0005509">
    <property type="term" value="F:calcium ion binding"/>
    <property type="evidence" value="ECO:0007669"/>
    <property type="project" value="InterPro"/>
</dbReference>
<dbReference type="FunFam" id="1.20.90.10:FF:000001">
    <property type="entry name" value="Basic phospholipase A2 homolog"/>
    <property type="match status" value="1"/>
</dbReference>
<reference evidence="26" key="2">
    <citation type="submission" date="2025-08" db="UniProtKB">
        <authorList>
            <consortium name="Ensembl"/>
        </authorList>
    </citation>
    <scope>IDENTIFICATION</scope>
    <source>
        <strain evidence="26">Thorbecke</strain>
    </source>
</reference>
<feature type="disulfide bond" evidence="22">
    <location>
        <begin position="70"/>
        <end position="110"/>
    </location>
</feature>
<dbReference type="GeneID" id="100351425"/>
<evidence type="ECO:0000256" key="12">
    <source>
        <dbReference type="ARBA" id="ARBA00048080"/>
    </source>
</evidence>
<dbReference type="HOGENOM" id="CLU_090683_3_0_1"/>
<feature type="binding site" evidence="21">
    <location>
        <position position="49"/>
    </location>
    <ligand>
        <name>Ca(2+)</name>
        <dbReference type="ChEBI" id="CHEBI:29108"/>
    </ligand>
</feature>
<evidence type="ECO:0000256" key="14">
    <source>
        <dbReference type="ARBA" id="ARBA00048227"/>
    </source>
</evidence>
<keyword evidence="6 21" id="KW-0106">Calcium</keyword>
<dbReference type="PRINTS" id="PR00389">
    <property type="entry name" value="PHPHLIPASEA2"/>
</dbReference>
<dbReference type="GO" id="GO:0005576">
    <property type="term" value="C:extracellular region"/>
    <property type="evidence" value="ECO:0007669"/>
    <property type="project" value="UniProtKB-SubCell"/>
</dbReference>
<dbReference type="Bgee" id="ENSOCUG00000013265">
    <property type="expression patterns" value="Expressed in smooth muscle tissue and 4 other cell types or tissues"/>
</dbReference>
<sequence>MKALLLLAMIMAFGLWEAHGNLLNFRKMIKFTTGKEPSTTYGFYGCYCGLGGTGTPLDATDRCCATHDCCYTRLENSGCGTKLLNYHYSLSGNTITCEDTDYCRSQLCQCDRTAAYCFAANQNTYNKKYEYYSNSRCSQVKQTC</sequence>
<reference evidence="26 27" key="1">
    <citation type="journal article" date="2011" name="Nature">
        <title>A high-resolution map of human evolutionary constraint using 29 mammals.</title>
        <authorList>
            <person name="Lindblad-Toh K."/>
            <person name="Garber M."/>
            <person name="Zuk O."/>
            <person name="Lin M.F."/>
            <person name="Parker B.J."/>
            <person name="Washietl S."/>
            <person name="Kheradpour P."/>
            <person name="Ernst J."/>
            <person name="Jordan G."/>
            <person name="Mauceli E."/>
            <person name="Ward L.D."/>
            <person name="Lowe C.B."/>
            <person name="Holloway A.K."/>
            <person name="Clamp M."/>
            <person name="Gnerre S."/>
            <person name="Alfoldi J."/>
            <person name="Beal K."/>
            <person name="Chang J."/>
            <person name="Clawson H."/>
            <person name="Cuff J."/>
            <person name="Di Palma F."/>
            <person name="Fitzgerald S."/>
            <person name="Flicek P."/>
            <person name="Guttman M."/>
            <person name="Hubisz M.J."/>
            <person name="Jaffe D.B."/>
            <person name="Jungreis I."/>
            <person name="Kent W.J."/>
            <person name="Kostka D."/>
            <person name="Lara M."/>
            <person name="Martins A.L."/>
            <person name="Massingham T."/>
            <person name="Moltke I."/>
            <person name="Raney B.J."/>
            <person name="Rasmussen M.D."/>
            <person name="Robinson J."/>
            <person name="Stark A."/>
            <person name="Vilella A.J."/>
            <person name="Wen J."/>
            <person name="Xie X."/>
            <person name="Zody M.C."/>
            <person name="Baldwin J."/>
            <person name="Bloom T."/>
            <person name="Chin C.W."/>
            <person name="Heiman D."/>
            <person name="Nicol R."/>
            <person name="Nusbaum C."/>
            <person name="Young S."/>
            <person name="Wilkinson J."/>
            <person name="Worley K.C."/>
            <person name="Kovar C.L."/>
            <person name="Muzny D.M."/>
            <person name="Gibbs R.A."/>
            <person name="Cree A."/>
            <person name="Dihn H.H."/>
            <person name="Fowler G."/>
            <person name="Jhangiani S."/>
            <person name="Joshi V."/>
            <person name="Lee S."/>
            <person name="Lewis L.R."/>
            <person name="Nazareth L.V."/>
            <person name="Okwuonu G."/>
            <person name="Santibanez J."/>
            <person name="Warren W.C."/>
            <person name="Mardis E.R."/>
            <person name="Weinstock G.M."/>
            <person name="Wilson R.K."/>
            <person name="Delehaunty K."/>
            <person name="Dooling D."/>
            <person name="Fronik C."/>
            <person name="Fulton L."/>
            <person name="Fulton B."/>
            <person name="Graves T."/>
            <person name="Minx P."/>
            <person name="Sodergren E."/>
            <person name="Birney E."/>
            <person name="Margulies E.H."/>
            <person name="Herrero J."/>
            <person name="Green E.D."/>
            <person name="Haussler D."/>
            <person name="Siepel A."/>
            <person name="Goldman N."/>
            <person name="Pollard K.S."/>
            <person name="Pedersen J.S."/>
            <person name="Lander E.S."/>
            <person name="Kellis M."/>
        </authorList>
    </citation>
    <scope>NUCLEOTIDE SEQUENCE [LARGE SCALE GENOMIC DNA]</scope>
    <source>
        <strain evidence="26 27">Thorbecke inbred</strain>
    </source>
</reference>
<evidence type="ECO:0000256" key="15">
    <source>
        <dbReference type="ARBA" id="ARBA00048541"/>
    </source>
</evidence>
<dbReference type="InterPro" id="IPR033112">
    <property type="entry name" value="PLA2_Asp_AS"/>
</dbReference>
<evidence type="ECO:0000256" key="10">
    <source>
        <dbReference type="ARBA" id="ARBA00036775"/>
    </source>
</evidence>
<dbReference type="SUPFAM" id="SSF48619">
    <property type="entry name" value="Phospholipase A2, PLA2"/>
    <property type="match status" value="1"/>
</dbReference>
<evidence type="ECO:0000256" key="5">
    <source>
        <dbReference type="ARBA" id="ARBA00022638"/>
    </source>
</evidence>
<keyword evidence="5" id="KW-0081">Bacteriolytic enzyme</keyword>
<evidence type="ECO:0000256" key="17">
    <source>
        <dbReference type="ARBA" id="ARBA00048699"/>
    </source>
</evidence>
<comment type="catalytic activity">
    <reaction evidence="18">
        <text>1-hexadecanoyl-2-(9Z,12Z-octadecadienoyl)-sn-glycero-3-phosphoethanolamine + H2O = 1-hexadecanoyl-sn-glycero-3-phosphoethanolamine + (9Z,12Z)-octadecadienoate + H(+)</text>
        <dbReference type="Rhea" id="RHEA:40815"/>
        <dbReference type="ChEBI" id="CHEBI:15377"/>
        <dbReference type="ChEBI" id="CHEBI:15378"/>
        <dbReference type="ChEBI" id="CHEBI:30245"/>
        <dbReference type="ChEBI" id="CHEBI:73004"/>
        <dbReference type="ChEBI" id="CHEBI:73008"/>
    </reaction>
    <physiologicalReaction direction="left-to-right" evidence="18">
        <dbReference type="Rhea" id="RHEA:40816"/>
    </physiologicalReaction>
</comment>
<evidence type="ECO:0000256" key="7">
    <source>
        <dbReference type="ARBA" id="ARBA00023157"/>
    </source>
</evidence>
<evidence type="ECO:0000256" key="8">
    <source>
        <dbReference type="ARBA" id="ARBA00023408"/>
    </source>
</evidence>
<evidence type="ECO:0000256" key="24">
    <source>
        <dbReference type="RuleBase" id="RU361236"/>
    </source>
</evidence>
<dbReference type="OMA" id="NTITCED"/>
<name>G1T522_RABIT</name>
<feature type="disulfide bond" evidence="22">
    <location>
        <begin position="48"/>
        <end position="64"/>
    </location>
</feature>
<dbReference type="SMART" id="SM00085">
    <property type="entry name" value="PA2c"/>
    <property type="match status" value="1"/>
</dbReference>
<comment type="catalytic activity">
    <reaction evidence="10">
        <text>a 1,2-diacyl-sn-glycero-3-phosphoethanolamine + H2O = a 1-acyl-sn-glycero-3-phosphoethanolamine + a fatty acid + H(+)</text>
        <dbReference type="Rhea" id="RHEA:44604"/>
        <dbReference type="ChEBI" id="CHEBI:15377"/>
        <dbReference type="ChEBI" id="CHEBI:15378"/>
        <dbReference type="ChEBI" id="CHEBI:28868"/>
        <dbReference type="ChEBI" id="CHEBI:64381"/>
        <dbReference type="ChEBI" id="CHEBI:64612"/>
    </reaction>
    <physiologicalReaction direction="left-to-right" evidence="10">
        <dbReference type="Rhea" id="RHEA:44605"/>
    </physiologicalReaction>
</comment>
<feature type="binding site" evidence="21">
    <location>
        <position position="47"/>
    </location>
    <ligand>
        <name>Ca(2+)</name>
        <dbReference type="ChEBI" id="CHEBI:29108"/>
    </ligand>
</feature>
<gene>
    <name evidence="26" type="primary">LOC100351425</name>
</gene>
<keyword evidence="24" id="KW-0732">Signal</keyword>
<comment type="catalytic activity">
    <reaction evidence="11">
        <text>1-hexadecanoyl-2-(9Z-octadecenoyl)-sn-glycero-3-phospho-(1'-sn-glycerol) + H2O = 1-hexadecanoyl-sn-glycero-3-phospho-(1'-sn-glycerol) + (9Z)-octadecenoate + H(+)</text>
        <dbReference type="Rhea" id="RHEA:40919"/>
        <dbReference type="ChEBI" id="CHEBI:15377"/>
        <dbReference type="ChEBI" id="CHEBI:15378"/>
        <dbReference type="ChEBI" id="CHEBI:30823"/>
        <dbReference type="ChEBI" id="CHEBI:72841"/>
        <dbReference type="ChEBI" id="CHEBI:75158"/>
    </reaction>
    <physiologicalReaction direction="left-to-right" evidence="11">
        <dbReference type="Rhea" id="RHEA:40920"/>
    </physiologicalReaction>
</comment>
<evidence type="ECO:0000256" key="19">
    <source>
        <dbReference type="ARBA" id="ARBA00049282"/>
    </source>
</evidence>
<comment type="catalytic activity">
    <reaction evidence="16">
        <text>1-hexadecanoyl-2-(9Z-octadecenoyl)-sn-glycero-3-phosphoethanolamine + H2O = 1-hexadecanoyl-sn-glycero-3-phosphoethanolamine + (9Z)-octadecenoate + H(+)</text>
        <dbReference type="Rhea" id="RHEA:40911"/>
        <dbReference type="ChEBI" id="CHEBI:15377"/>
        <dbReference type="ChEBI" id="CHEBI:15378"/>
        <dbReference type="ChEBI" id="CHEBI:30823"/>
        <dbReference type="ChEBI" id="CHEBI:73004"/>
        <dbReference type="ChEBI" id="CHEBI:73007"/>
    </reaction>
    <physiologicalReaction direction="left-to-right" evidence="16">
        <dbReference type="Rhea" id="RHEA:40912"/>
    </physiologicalReaction>
</comment>
<dbReference type="GO" id="GO:0050482">
    <property type="term" value="P:arachidonate secretion"/>
    <property type="evidence" value="ECO:0007669"/>
    <property type="project" value="InterPro"/>
</dbReference>
<dbReference type="PROSITE" id="PS00118">
    <property type="entry name" value="PA2_HIS"/>
    <property type="match status" value="1"/>
</dbReference>
<proteinExistence type="inferred from homology"/>
<comment type="catalytic activity">
    <reaction evidence="8">
        <text>1-hexadecanoyl-2-(9Z,12Z-octadecadienoyl)-sn-glycero-3-phosphocholine + H2O = (9Z,12Z)-octadecadienoate + 1-hexadecanoyl-sn-glycero-3-phosphocholine + H(+)</text>
        <dbReference type="Rhea" id="RHEA:40811"/>
        <dbReference type="ChEBI" id="CHEBI:15377"/>
        <dbReference type="ChEBI" id="CHEBI:15378"/>
        <dbReference type="ChEBI" id="CHEBI:30245"/>
        <dbReference type="ChEBI" id="CHEBI:72998"/>
        <dbReference type="ChEBI" id="CHEBI:73002"/>
    </reaction>
    <physiologicalReaction direction="left-to-right" evidence="8">
        <dbReference type="Rhea" id="RHEA:40812"/>
    </physiologicalReaction>
</comment>
<dbReference type="GO" id="GO:0016042">
    <property type="term" value="P:lipid catabolic process"/>
    <property type="evidence" value="ECO:0007669"/>
    <property type="project" value="InterPro"/>
</dbReference>
<keyword evidence="4 24" id="KW-0964">Secreted</keyword>
<feature type="chain" id="PRO_5001390505" description="Phospholipase A2" evidence="24">
    <location>
        <begin position="21"/>
        <end position="144"/>
    </location>
</feature>
<evidence type="ECO:0000256" key="21">
    <source>
        <dbReference type="PIRSR" id="PIRSR601211-2"/>
    </source>
</evidence>
<dbReference type="GO" id="GO:0042742">
    <property type="term" value="P:defense response to bacterium"/>
    <property type="evidence" value="ECO:0007669"/>
    <property type="project" value="UniProtKB-KW"/>
</dbReference>
<reference evidence="26" key="3">
    <citation type="submission" date="2025-09" db="UniProtKB">
        <authorList>
            <consortium name="Ensembl"/>
        </authorList>
    </citation>
    <scope>IDENTIFICATION</scope>
    <source>
        <strain evidence="26">Thorbecke</strain>
    </source>
</reference>
<evidence type="ECO:0000256" key="20">
    <source>
        <dbReference type="PIRSR" id="PIRSR601211-1"/>
    </source>
</evidence>
<comment type="catalytic activity">
    <reaction evidence="14">
        <text>1,2-dihexadecanoyl-sn-glycero-3-phosphocholine + H2O = 1-hexadecanoyl-sn-glycero-3-phosphocholine + hexadecanoate + H(+)</text>
        <dbReference type="Rhea" id="RHEA:41223"/>
        <dbReference type="ChEBI" id="CHEBI:7896"/>
        <dbReference type="ChEBI" id="CHEBI:15377"/>
        <dbReference type="ChEBI" id="CHEBI:15378"/>
        <dbReference type="ChEBI" id="CHEBI:72998"/>
        <dbReference type="ChEBI" id="CHEBI:72999"/>
    </reaction>
    <physiologicalReaction direction="left-to-right" evidence="14">
        <dbReference type="Rhea" id="RHEA:41224"/>
    </physiologicalReaction>
</comment>
<keyword evidence="24" id="KW-0378">Hydrolase</keyword>
<dbReference type="eggNOG" id="KOG4087">
    <property type="taxonomic scope" value="Eukaryota"/>
</dbReference>
<feature type="active site" evidence="20">
    <location>
        <position position="111"/>
    </location>
</feature>
<evidence type="ECO:0000259" key="25">
    <source>
        <dbReference type="SMART" id="SM00085"/>
    </source>
</evidence>
<comment type="catalytic activity">
    <reaction evidence="19">
        <text>1-hexadecanoyl-2-(9Z-octadecenoyl)-sn-glycero-3-phosphoglycerol + H2O = 1-hexadecanoyl-sn-glycero-3-phosphoglycerol + (9Z)-octadecenoate + H(+)</text>
        <dbReference type="Rhea" id="RHEA:44524"/>
        <dbReference type="ChEBI" id="CHEBI:15377"/>
        <dbReference type="ChEBI" id="CHEBI:15378"/>
        <dbReference type="ChEBI" id="CHEBI:30823"/>
        <dbReference type="ChEBI" id="CHEBI:84472"/>
        <dbReference type="ChEBI" id="CHEBI:84475"/>
    </reaction>
    <physiologicalReaction direction="left-to-right" evidence="19">
        <dbReference type="Rhea" id="RHEA:44525"/>
    </physiologicalReaction>
</comment>
<dbReference type="InterPro" id="IPR033113">
    <property type="entry name" value="PLA2_histidine"/>
</dbReference>
<evidence type="ECO:0000256" key="3">
    <source>
        <dbReference type="ARBA" id="ARBA00007056"/>
    </source>
</evidence>